<name>T1BYB8_9ZZZZ</name>
<organism evidence="1">
    <name type="scientific">mine drainage metagenome</name>
    <dbReference type="NCBI Taxonomy" id="410659"/>
    <lineage>
        <taxon>unclassified sequences</taxon>
        <taxon>metagenomes</taxon>
        <taxon>ecological metagenomes</taxon>
    </lineage>
</organism>
<evidence type="ECO:0000313" key="1">
    <source>
        <dbReference type="EMBL" id="EQD73578.1"/>
    </source>
</evidence>
<protein>
    <submittedName>
        <fullName evidence="1">Transposase</fullName>
    </submittedName>
</protein>
<dbReference type="InterPro" id="IPR012337">
    <property type="entry name" value="RNaseH-like_sf"/>
</dbReference>
<reference evidence="1" key="1">
    <citation type="submission" date="2013-08" db="EMBL/GenBank/DDBJ databases">
        <authorList>
            <person name="Mendez C."/>
            <person name="Richter M."/>
            <person name="Ferrer M."/>
            <person name="Sanchez J."/>
        </authorList>
    </citation>
    <scope>NUCLEOTIDE SEQUENCE</scope>
</reference>
<accession>T1BYB8</accession>
<dbReference type="AlphaFoldDB" id="T1BYB8"/>
<gene>
    <name evidence="1" type="ORF">B1B_03153</name>
</gene>
<feature type="non-terminal residue" evidence="1">
    <location>
        <position position="1"/>
    </location>
</feature>
<comment type="caution">
    <text evidence="1">The sequence shown here is derived from an EMBL/GenBank/DDBJ whole genome shotgun (WGS) entry which is preliminary data.</text>
</comment>
<reference evidence="1" key="2">
    <citation type="journal article" date="2014" name="ISME J.">
        <title>Microbial stratification in low pH oxic and suboxic macroscopic growths along an acid mine drainage.</title>
        <authorList>
            <person name="Mendez-Garcia C."/>
            <person name="Mesa V."/>
            <person name="Sprenger R.R."/>
            <person name="Richter M."/>
            <person name="Diez M.S."/>
            <person name="Solano J."/>
            <person name="Bargiela R."/>
            <person name="Golyshina O.V."/>
            <person name="Manteca A."/>
            <person name="Ramos J.L."/>
            <person name="Gallego J.R."/>
            <person name="Llorente I."/>
            <person name="Martins Dos Santos V.A."/>
            <person name="Jensen O.N."/>
            <person name="Pelaez A.I."/>
            <person name="Sanchez J."/>
            <person name="Ferrer M."/>
        </authorList>
    </citation>
    <scope>NUCLEOTIDE SEQUENCE</scope>
</reference>
<sequence>PSSRRCGGPDWHLLGGLSKQTKEVRQILRTVKVPETPKSFVHATRTGVVYGTKATARLWGAEREVVVYTNAERAMDDRAERNRALSNIGKALTTLSEKGEAWTEARLHAAIAEVLGEWEEFVQVRVRRGGEGPRVAWSYRNRVVKEAAREDGKYALLCTDPRLSAVEVVEQYLGKDFVEKAFRTWKSGIEVEPVRHRRERRVRAYLFVCSLAYRLEMALRWKLLEGRVKPLDVAEFQERLLEDLSRVERTEVQLGGQSRTWYLNVTDHVKDALRRLKCPQLLDEKSATSIVAP</sequence>
<dbReference type="EMBL" id="AUZY01001913">
    <property type="protein sequence ID" value="EQD73578.1"/>
    <property type="molecule type" value="Genomic_DNA"/>
</dbReference>
<proteinExistence type="predicted"/>
<dbReference type="SUPFAM" id="SSF53098">
    <property type="entry name" value="Ribonuclease H-like"/>
    <property type="match status" value="1"/>
</dbReference>